<reference evidence="2 3" key="1">
    <citation type="submission" date="2023-02" db="EMBL/GenBank/DDBJ databases">
        <title>Novel Oscillospiraceae bacterial genomes.</title>
        <authorList>
            <person name="Srinivasan S."/>
            <person name="Austin M.N."/>
            <person name="Fiedler T.L."/>
            <person name="Strenk S.M."/>
            <person name="Agnew K.J."/>
            <person name="Nagana Gowda G.A."/>
            <person name="Raftery D."/>
            <person name="Beamer M.A."/>
            <person name="Achilles S.L."/>
            <person name="Wiesenfeld H.C."/>
            <person name="Fredricks D.N."/>
            <person name="Hillier S.L."/>
        </authorList>
    </citation>
    <scope>NUCLEOTIDE SEQUENCE [LARGE SCALE GENOMIC DNA]</scope>
    <source>
        <strain evidence="2 3">CHIC02 1186E3-8</strain>
    </source>
</reference>
<feature type="transmembrane region" description="Helical" evidence="1">
    <location>
        <begin position="233"/>
        <end position="255"/>
    </location>
</feature>
<dbReference type="Proteomes" id="UP001220478">
    <property type="component" value="Chromosome"/>
</dbReference>
<keyword evidence="3" id="KW-1185">Reference proteome</keyword>
<gene>
    <name evidence="2" type="ORF">PYS61_00280</name>
</gene>
<name>A0ABY8C4L6_9FIRM</name>
<evidence type="ECO:0000313" key="3">
    <source>
        <dbReference type="Proteomes" id="UP001220478"/>
    </source>
</evidence>
<protein>
    <submittedName>
        <fullName evidence="2">YoaK family protein</fullName>
    </submittedName>
</protein>
<dbReference type="Pfam" id="PF06912">
    <property type="entry name" value="DUF1275"/>
    <property type="match status" value="1"/>
</dbReference>
<dbReference type="PANTHER" id="PTHR37314">
    <property type="entry name" value="SLR0142 PROTEIN"/>
    <property type="match status" value="1"/>
</dbReference>
<feature type="transmembrane region" description="Helical" evidence="1">
    <location>
        <begin position="130"/>
        <end position="153"/>
    </location>
</feature>
<feature type="transmembrane region" description="Helical" evidence="1">
    <location>
        <begin position="92"/>
        <end position="110"/>
    </location>
</feature>
<evidence type="ECO:0000256" key="1">
    <source>
        <dbReference type="SAM" id="Phobius"/>
    </source>
</evidence>
<proteinExistence type="predicted"/>
<evidence type="ECO:0000313" key="2">
    <source>
        <dbReference type="EMBL" id="WEG35633.1"/>
    </source>
</evidence>
<keyword evidence="1" id="KW-0812">Transmembrane</keyword>
<dbReference type="InterPro" id="IPR010699">
    <property type="entry name" value="DUF1275"/>
</dbReference>
<dbReference type="RefSeq" id="WP_315571766.1">
    <property type="nucleotide sequence ID" value="NZ_CP118868.1"/>
</dbReference>
<keyword evidence="1" id="KW-0472">Membrane</keyword>
<sequence>MIRTGKEMKDKQNFWTRKFWQSALQSNSPEQQQMSDAFGLYLLLALSGGSMDAYSYLFRGKVFANAQTGNVLLMAVHLAGREWKVAGRYATPILAFVAGIILADWIRHYVNREYLDNWPQILEELNPSWHWRQCTVLLEIIALSLACIMPLNLNFLANMLSSFACGLQVESFRALSGHSIATTMCIGNMRSGTYYLDRYWKTGEGKYLIQAIVYYAIILFFALGAVIESILIAYFGAAALLFSVIILIIVALLMFL</sequence>
<accession>A0ABY8C4L6</accession>
<organism evidence="2 3">
    <name type="scientific">Amygdalobacter indicium</name>
    <dbReference type="NCBI Taxonomy" id="3029272"/>
    <lineage>
        <taxon>Bacteria</taxon>
        <taxon>Bacillati</taxon>
        <taxon>Bacillota</taxon>
        <taxon>Clostridia</taxon>
        <taxon>Eubacteriales</taxon>
        <taxon>Oscillospiraceae</taxon>
        <taxon>Amygdalobacter</taxon>
    </lineage>
</organism>
<keyword evidence="1" id="KW-1133">Transmembrane helix</keyword>
<dbReference type="PANTHER" id="PTHR37314:SF4">
    <property type="entry name" value="UPF0700 TRANSMEMBRANE PROTEIN YOAK"/>
    <property type="match status" value="1"/>
</dbReference>
<feature type="transmembrane region" description="Helical" evidence="1">
    <location>
        <begin position="207"/>
        <end position="227"/>
    </location>
</feature>
<dbReference type="EMBL" id="CP118868">
    <property type="protein sequence ID" value="WEG35633.1"/>
    <property type="molecule type" value="Genomic_DNA"/>
</dbReference>